<evidence type="ECO:0000256" key="1">
    <source>
        <dbReference type="SAM" id="SignalP"/>
    </source>
</evidence>
<comment type="caution">
    <text evidence="2">The sequence shown here is derived from an EMBL/GenBank/DDBJ whole genome shotgun (WGS) entry which is preliminary data.</text>
</comment>
<accession>A0ABW3ZM31</accession>
<keyword evidence="3" id="KW-1185">Reference proteome</keyword>
<sequence length="213" mass="23332">MRLILCLLTALALSACGYPPGDDNTFEEVSRAPYRHDGPPSLTLFTMVSNTTGAGEHSSLMINAPSQRVIFDPAGSVRHSAVPERQDVLYGITPRIADFYARAHARESFHVRIQDVEVPPDVAEKALALAQANGRVPYAFCASATAGILRQLRGFESIRSTLWPKSLANQFAEIPGVREQVLYEDDSDDKRVAIEAFQPRAPIDTVAADQPNR</sequence>
<name>A0ABW3ZM31_9RHOB</name>
<dbReference type="PROSITE" id="PS51257">
    <property type="entry name" value="PROKAR_LIPOPROTEIN"/>
    <property type="match status" value="1"/>
</dbReference>
<organism evidence="2 3">
    <name type="scientific">Litorisediminicola beolgyonensis</name>
    <dbReference type="NCBI Taxonomy" id="1173614"/>
    <lineage>
        <taxon>Bacteria</taxon>
        <taxon>Pseudomonadati</taxon>
        <taxon>Pseudomonadota</taxon>
        <taxon>Alphaproteobacteria</taxon>
        <taxon>Rhodobacterales</taxon>
        <taxon>Paracoccaceae</taxon>
        <taxon>Litorisediminicola</taxon>
    </lineage>
</organism>
<proteinExistence type="predicted"/>
<protein>
    <recommendedName>
        <fullName evidence="4">Lipoprotein</fullName>
    </recommendedName>
</protein>
<dbReference type="Proteomes" id="UP001597135">
    <property type="component" value="Unassembled WGS sequence"/>
</dbReference>
<dbReference type="RefSeq" id="WP_386805749.1">
    <property type="nucleotide sequence ID" value="NZ_JBHTMU010000040.1"/>
</dbReference>
<evidence type="ECO:0000313" key="2">
    <source>
        <dbReference type="EMBL" id="MFD1344176.1"/>
    </source>
</evidence>
<evidence type="ECO:0008006" key="4">
    <source>
        <dbReference type="Google" id="ProtNLM"/>
    </source>
</evidence>
<evidence type="ECO:0000313" key="3">
    <source>
        <dbReference type="Proteomes" id="UP001597135"/>
    </source>
</evidence>
<dbReference type="EMBL" id="JBHTMU010000040">
    <property type="protein sequence ID" value="MFD1344176.1"/>
    <property type="molecule type" value="Genomic_DNA"/>
</dbReference>
<gene>
    <name evidence="2" type="ORF">ACFQ4E_17225</name>
</gene>
<feature type="signal peptide" evidence="1">
    <location>
        <begin position="1"/>
        <end position="17"/>
    </location>
</feature>
<keyword evidence="1" id="KW-0732">Signal</keyword>
<feature type="chain" id="PRO_5046243672" description="Lipoprotein" evidence="1">
    <location>
        <begin position="18"/>
        <end position="213"/>
    </location>
</feature>
<reference evidence="3" key="1">
    <citation type="journal article" date="2019" name="Int. J. Syst. Evol. Microbiol.">
        <title>The Global Catalogue of Microorganisms (GCM) 10K type strain sequencing project: providing services to taxonomists for standard genome sequencing and annotation.</title>
        <authorList>
            <consortium name="The Broad Institute Genomics Platform"/>
            <consortium name="The Broad Institute Genome Sequencing Center for Infectious Disease"/>
            <person name="Wu L."/>
            <person name="Ma J."/>
        </authorList>
    </citation>
    <scope>NUCLEOTIDE SEQUENCE [LARGE SCALE GENOMIC DNA]</scope>
    <source>
        <strain evidence="3">CCUG 62953</strain>
    </source>
</reference>